<proteinExistence type="predicted"/>
<name>A0A8J7MAC0_9RHOB</name>
<organism evidence="2 3">
    <name type="scientific">Thermohalobaculum xanthum</name>
    <dbReference type="NCBI Taxonomy" id="2753746"/>
    <lineage>
        <taxon>Bacteria</taxon>
        <taxon>Pseudomonadati</taxon>
        <taxon>Pseudomonadota</taxon>
        <taxon>Alphaproteobacteria</taxon>
        <taxon>Rhodobacterales</taxon>
        <taxon>Paracoccaceae</taxon>
        <taxon>Thermohalobaculum</taxon>
    </lineage>
</organism>
<feature type="transmembrane region" description="Helical" evidence="1">
    <location>
        <begin position="347"/>
        <end position="369"/>
    </location>
</feature>
<keyword evidence="1" id="KW-0812">Transmembrane</keyword>
<dbReference type="GO" id="GO:0004386">
    <property type="term" value="F:helicase activity"/>
    <property type="evidence" value="ECO:0007669"/>
    <property type="project" value="UniProtKB-KW"/>
</dbReference>
<keyword evidence="2" id="KW-0067">ATP-binding</keyword>
<dbReference type="Proteomes" id="UP000655420">
    <property type="component" value="Unassembled WGS sequence"/>
</dbReference>
<dbReference type="AlphaFoldDB" id="A0A8J7MAC0"/>
<keyword evidence="1" id="KW-1133">Transmembrane helix</keyword>
<keyword evidence="1" id="KW-0472">Membrane</keyword>
<protein>
    <submittedName>
        <fullName evidence="2">Primosomal protein N' (Replication factor Y) -superfamily II helicase</fullName>
    </submittedName>
</protein>
<evidence type="ECO:0000313" key="3">
    <source>
        <dbReference type="Proteomes" id="UP000655420"/>
    </source>
</evidence>
<evidence type="ECO:0000313" key="2">
    <source>
        <dbReference type="EMBL" id="MBK0400623.1"/>
    </source>
</evidence>
<keyword evidence="2" id="KW-0347">Helicase</keyword>
<evidence type="ECO:0000256" key="1">
    <source>
        <dbReference type="SAM" id="Phobius"/>
    </source>
</evidence>
<sequence>MPGNDGALPCSNCGARLEYAPGAGALVCPYCGTQNEIPESTDGPWDKGLLREIDLAPALARQGETTEFVETETVRCPGCGAEVGLDAGTIADQCPFCATPLSRQDLHRHRHPRPQGVLPFAVTETEARARMKSWLAGHWFAPSGLKRYAEAGRPLSGVYLPHYTFDAEAEAEYAGFRGDAYYVTQMVTVRGAKGTSTQPRKVRKIRWTPVQGHIARVFDDVLVPASDTLGALSPGPEVFPGWDLEGLRDYTPEFIAGFRAEAPSMGLEQGFAAAGKAMEAALAQDALARIGGDAQRLTRLSAEFDRATFKHVLLPVWLAAYRYRNTPYRVVVNGRTGAVSGERPYSWIKIALAVLAALIVAAVIGAFAAQG</sequence>
<accession>A0A8J7MAC0</accession>
<gene>
    <name evidence="2" type="ORF">H0I76_15600</name>
</gene>
<keyword evidence="3" id="KW-1185">Reference proteome</keyword>
<reference evidence="2" key="1">
    <citation type="submission" date="2020-12" db="EMBL/GenBank/DDBJ databases">
        <title>Bacterial taxonomy.</title>
        <authorList>
            <person name="Pan X."/>
        </authorList>
    </citation>
    <scope>NUCLEOTIDE SEQUENCE</scope>
    <source>
        <strain evidence="2">M0105</strain>
    </source>
</reference>
<dbReference type="EMBL" id="JAEHHL010000009">
    <property type="protein sequence ID" value="MBK0400623.1"/>
    <property type="molecule type" value="Genomic_DNA"/>
</dbReference>
<keyword evidence="2" id="KW-0547">Nucleotide-binding</keyword>
<comment type="caution">
    <text evidence="2">The sequence shown here is derived from an EMBL/GenBank/DDBJ whole genome shotgun (WGS) entry which is preliminary data.</text>
</comment>
<keyword evidence="2" id="KW-0378">Hydrolase</keyword>